<dbReference type="EMBL" id="JAKOGI010000172">
    <property type="protein sequence ID" value="KAJ8441248.1"/>
    <property type="molecule type" value="Genomic_DNA"/>
</dbReference>
<reference evidence="1" key="1">
    <citation type="submission" date="2022-04" db="EMBL/GenBank/DDBJ databases">
        <title>Carnegiea gigantea Genome sequencing and assembly v2.</title>
        <authorList>
            <person name="Copetti D."/>
            <person name="Sanderson M.J."/>
            <person name="Burquez A."/>
            <person name="Wojciechowski M.F."/>
        </authorList>
    </citation>
    <scope>NUCLEOTIDE SEQUENCE</scope>
    <source>
        <strain evidence="1">SGP5-SGP5p</strain>
        <tissue evidence="1">Aerial part</tissue>
    </source>
</reference>
<proteinExistence type="predicted"/>
<evidence type="ECO:0000313" key="1">
    <source>
        <dbReference type="EMBL" id="KAJ8441248.1"/>
    </source>
</evidence>
<comment type="caution">
    <text evidence="1">The sequence shown here is derived from an EMBL/GenBank/DDBJ whole genome shotgun (WGS) entry which is preliminary data.</text>
</comment>
<protein>
    <submittedName>
        <fullName evidence="1">Uncharacterized protein</fullName>
    </submittedName>
</protein>
<dbReference type="AlphaFoldDB" id="A0A9Q1KD98"/>
<evidence type="ECO:0000313" key="2">
    <source>
        <dbReference type="Proteomes" id="UP001153076"/>
    </source>
</evidence>
<dbReference type="Proteomes" id="UP001153076">
    <property type="component" value="Unassembled WGS sequence"/>
</dbReference>
<accession>A0A9Q1KD98</accession>
<sequence length="299" mass="34162">MGDIFSKVAIENALLVTNMLLGTCEWHDNVNPWSSSLMDNTLYILDNHILNQLLYACSFGRSNNSINEYQKQRQMTIEKNKRKLMELVIQRTLTSMRRTNETIQRQSEENSGEDDEYCLMACERLHAEFEDVPSDTPRNSLRKTSFEGQGCVDRGALFRLQRDVNILKRCSAQAVLHSTECPCTVQVAALHRQVIPVQVATPALYRLLPYIGSSTYTVKVAALCRQAAPVVQATPAPYTCRMWRCLGYMYNVDHVRVIYVLCIRINPILECCQFSDCLGNTSSVLPYWQLRNPSVFIFV</sequence>
<organism evidence="1 2">
    <name type="scientific">Carnegiea gigantea</name>
    <dbReference type="NCBI Taxonomy" id="171969"/>
    <lineage>
        <taxon>Eukaryota</taxon>
        <taxon>Viridiplantae</taxon>
        <taxon>Streptophyta</taxon>
        <taxon>Embryophyta</taxon>
        <taxon>Tracheophyta</taxon>
        <taxon>Spermatophyta</taxon>
        <taxon>Magnoliopsida</taxon>
        <taxon>eudicotyledons</taxon>
        <taxon>Gunneridae</taxon>
        <taxon>Pentapetalae</taxon>
        <taxon>Caryophyllales</taxon>
        <taxon>Cactineae</taxon>
        <taxon>Cactaceae</taxon>
        <taxon>Cactoideae</taxon>
        <taxon>Echinocereeae</taxon>
        <taxon>Carnegiea</taxon>
    </lineage>
</organism>
<gene>
    <name evidence="1" type="ORF">Cgig2_000621</name>
</gene>
<keyword evidence="2" id="KW-1185">Reference proteome</keyword>
<name>A0A9Q1KD98_9CARY</name>